<name>A0A3M0GKJ1_9CORY</name>
<dbReference type="EMBL" id="REGC01000003">
    <property type="protein sequence ID" value="RMB63162.1"/>
    <property type="molecule type" value="Genomic_DNA"/>
</dbReference>
<proteinExistence type="predicted"/>
<gene>
    <name evidence="1" type="ORF">D9543_04040</name>
</gene>
<protein>
    <submittedName>
        <fullName evidence="1">Uncharacterized protein</fullName>
    </submittedName>
</protein>
<dbReference type="RefSeq" id="WP_121927590.1">
    <property type="nucleotide sequence ID" value="NZ_JAACBT010000053.1"/>
</dbReference>
<evidence type="ECO:0000313" key="1">
    <source>
        <dbReference type="EMBL" id="RMB63162.1"/>
    </source>
</evidence>
<dbReference type="AlphaFoldDB" id="A0A3M0GKJ1"/>
<sequence length="127" mass="13905">MTSIGVTRVCNPTPHPCYQEAVGGSVTGPDDADYKVAINRLGGLAFIAIHSPWSSEYSRVRMCTLQPLPVDAVRIEVIKDWPTHRQSGGILMHSFRDDPSLQFGRKTDTLTPTGEILTCSCGYKTPI</sequence>
<comment type="caution">
    <text evidence="1">The sequence shown here is derived from an EMBL/GenBank/DDBJ whole genome shotgun (WGS) entry which is preliminary data.</text>
</comment>
<dbReference type="Proteomes" id="UP000270649">
    <property type="component" value="Unassembled WGS sequence"/>
</dbReference>
<accession>A0A3M0GKJ1</accession>
<organism evidence="1 2">
    <name type="scientific">Corynebacterium macginleyi</name>
    <dbReference type="NCBI Taxonomy" id="38290"/>
    <lineage>
        <taxon>Bacteria</taxon>
        <taxon>Bacillati</taxon>
        <taxon>Actinomycetota</taxon>
        <taxon>Actinomycetes</taxon>
        <taxon>Mycobacteriales</taxon>
        <taxon>Corynebacteriaceae</taxon>
        <taxon>Corynebacterium</taxon>
    </lineage>
</organism>
<reference evidence="1 2" key="1">
    <citation type="submission" date="2018-10" db="EMBL/GenBank/DDBJ databases">
        <title>Corynebacterium macginleyi genome sequencing and assembly of the type strain and two clinical samples.</title>
        <authorList>
            <person name="Bernier A.-M."/>
            <person name="Bernard K."/>
        </authorList>
    </citation>
    <scope>NUCLEOTIDE SEQUENCE [LARGE SCALE GENOMIC DNA]</scope>
    <source>
        <strain evidence="1 2">NML 120205</strain>
    </source>
</reference>
<evidence type="ECO:0000313" key="2">
    <source>
        <dbReference type="Proteomes" id="UP000270649"/>
    </source>
</evidence>